<evidence type="ECO:0000256" key="3">
    <source>
        <dbReference type="ARBA" id="ARBA00012970"/>
    </source>
</evidence>
<dbReference type="PIRSF" id="PIRSF000445">
    <property type="entry name" value="4pyrrol_synth_GluRdtase"/>
    <property type="match status" value="1"/>
</dbReference>
<name>A0A1S7LN05_MAGMO</name>
<dbReference type="Pfam" id="PF01488">
    <property type="entry name" value="Shikimate_DH"/>
    <property type="match status" value="1"/>
</dbReference>
<dbReference type="EMBL" id="LO017727">
    <property type="protein sequence ID" value="CRH07514.1"/>
    <property type="molecule type" value="Genomic_DNA"/>
</dbReference>
<dbReference type="GO" id="GO:0050661">
    <property type="term" value="F:NADP binding"/>
    <property type="evidence" value="ECO:0007669"/>
    <property type="project" value="InterPro"/>
</dbReference>
<dbReference type="Pfam" id="PF05201">
    <property type="entry name" value="GlutR_N"/>
    <property type="match status" value="1"/>
</dbReference>
<comment type="miscellaneous">
    <text evidence="9">During catalysis, the active site Cys acts as a nucleophile attacking the alpha-carbonyl group of tRNA-bound glutamate with the formation of a thioester intermediate between enzyme and glutamate, and the concomitant release of tRNA(Glu). The thioester intermediate is finally reduced by direct hydride transfer from NADPH, to form the product GSA.</text>
</comment>
<dbReference type="SUPFAM" id="SSF51735">
    <property type="entry name" value="NAD(P)-binding Rossmann-fold domains"/>
    <property type="match status" value="1"/>
</dbReference>
<evidence type="ECO:0000256" key="9">
    <source>
        <dbReference type="HAMAP-Rule" id="MF_00087"/>
    </source>
</evidence>
<dbReference type="InterPro" id="IPR000343">
    <property type="entry name" value="4pyrrol_synth_GluRdtase"/>
</dbReference>
<dbReference type="InterPro" id="IPR015896">
    <property type="entry name" value="4pyrrol_synth_GluRdtase_dimer"/>
</dbReference>
<evidence type="ECO:0000256" key="10">
    <source>
        <dbReference type="PIRSR" id="PIRSR000445-1"/>
    </source>
</evidence>
<reference evidence="18" key="1">
    <citation type="submission" date="2015-04" db="EMBL/GenBank/DDBJ databases">
        <authorList>
            <person name="Syromyatnikov M.Y."/>
            <person name="Popov V.N."/>
        </authorList>
    </citation>
    <scope>NUCLEOTIDE SEQUENCE</scope>
    <source>
        <strain evidence="18">MO-1</strain>
    </source>
</reference>
<evidence type="ECO:0000259" key="15">
    <source>
        <dbReference type="Pfam" id="PF00745"/>
    </source>
</evidence>
<evidence type="ECO:0000256" key="12">
    <source>
        <dbReference type="PIRSR" id="PIRSR000445-3"/>
    </source>
</evidence>
<evidence type="ECO:0000259" key="16">
    <source>
        <dbReference type="Pfam" id="PF01488"/>
    </source>
</evidence>
<feature type="active site" description="Nucleophile" evidence="9 10">
    <location>
        <position position="50"/>
    </location>
</feature>
<accession>A0A1S7LN05</accession>
<feature type="domain" description="Tetrapyrrole biosynthesis glutamyl-tRNA reductase dimerisation" evidence="15">
    <location>
        <begin position="320"/>
        <end position="418"/>
    </location>
</feature>
<keyword evidence="4 9" id="KW-0521">NADP</keyword>
<feature type="domain" description="Glutamyl-tRNA reductase N-terminal" evidence="17">
    <location>
        <begin position="6"/>
        <end position="156"/>
    </location>
</feature>
<feature type="binding site" evidence="9 11">
    <location>
        <position position="120"/>
    </location>
    <ligand>
        <name>substrate</name>
    </ligand>
</feature>
<feature type="domain" description="Quinate/shikimate 5-dehydrogenase/glutamyl-tRNA reductase" evidence="16">
    <location>
        <begin position="171"/>
        <end position="305"/>
    </location>
</feature>
<dbReference type="InterPro" id="IPR036291">
    <property type="entry name" value="NAD(P)-bd_dom_sf"/>
</dbReference>
<evidence type="ECO:0000256" key="8">
    <source>
        <dbReference type="ARBA" id="ARBA00068659"/>
    </source>
</evidence>
<dbReference type="Gene3D" id="3.30.460.30">
    <property type="entry name" value="Glutamyl-tRNA reductase, N-terminal domain"/>
    <property type="match status" value="1"/>
</dbReference>
<dbReference type="InterPro" id="IPR036343">
    <property type="entry name" value="GluRdtase_N_sf"/>
</dbReference>
<evidence type="ECO:0000256" key="7">
    <source>
        <dbReference type="ARBA" id="ARBA00047464"/>
    </source>
</evidence>
<dbReference type="EC" id="1.2.1.70" evidence="3 9"/>
<dbReference type="SUPFAM" id="SSF69075">
    <property type="entry name" value="Glutamyl tRNA-reductase dimerization domain"/>
    <property type="match status" value="1"/>
</dbReference>
<evidence type="ECO:0000256" key="11">
    <source>
        <dbReference type="PIRSR" id="PIRSR000445-2"/>
    </source>
</evidence>
<evidence type="ECO:0000256" key="2">
    <source>
        <dbReference type="ARBA" id="ARBA00005916"/>
    </source>
</evidence>
<gene>
    <name evidence="9 18" type="primary">hemA</name>
    <name evidence="18" type="ORF">MAGMO_3377</name>
</gene>
<feature type="binding site" evidence="9 11">
    <location>
        <begin position="114"/>
        <end position="116"/>
    </location>
    <ligand>
        <name>substrate</name>
    </ligand>
</feature>
<dbReference type="HAMAP" id="MF_00087">
    <property type="entry name" value="Glu_tRNA_reductase"/>
    <property type="match status" value="1"/>
</dbReference>
<evidence type="ECO:0000259" key="17">
    <source>
        <dbReference type="Pfam" id="PF05201"/>
    </source>
</evidence>
<evidence type="ECO:0000256" key="1">
    <source>
        <dbReference type="ARBA" id="ARBA00005059"/>
    </source>
</evidence>
<dbReference type="Pfam" id="PF00745">
    <property type="entry name" value="GlutR_dimer"/>
    <property type="match status" value="1"/>
</dbReference>
<evidence type="ECO:0000256" key="6">
    <source>
        <dbReference type="ARBA" id="ARBA00023244"/>
    </source>
</evidence>
<dbReference type="CDD" id="cd05213">
    <property type="entry name" value="NAD_bind_Glutamyl_tRNA_reduct"/>
    <property type="match status" value="1"/>
</dbReference>
<dbReference type="InterPro" id="IPR015895">
    <property type="entry name" value="4pyrrol_synth_GluRdtase_N"/>
</dbReference>
<feature type="binding site" evidence="9 12">
    <location>
        <begin position="189"/>
        <end position="194"/>
    </location>
    <ligand>
        <name>NADP(+)</name>
        <dbReference type="ChEBI" id="CHEBI:58349"/>
    </ligand>
</feature>
<dbReference type="UniPathway" id="UPA00251">
    <property type="reaction ID" value="UER00316"/>
</dbReference>
<dbReference type="FunFam" id="3.40.50.720:FF:000031">
    <property type="entry name" value="Glutamyl-tRNA reductase"/>
    <property type="match status" value="1"/>
</dbReference>
<comment type="domain">
    <text evidence="9">Possesses an unusual extended V-shaped dimeric structure with each monomer consisting of three distinct domains arranged along a curved 'spinal' alpha-helix. The N-terminal catalytic domain specifically recognizes the glutamate moiety of the substrate. The second domain is the NADPH-binding domain, and the third C-terminal domain is responsible for dimerization.</text>
</comment>
<dbReference type="Gene3D" id="3.40.50.720">
    <property type="entry name" value="NAD(P)-binding Rossmann-like Domain"/>
    <property type="match status" value="1"/>
</dbReference>
<proteinExistence type="inferred from homology"/>
<evidence type="ECO:0000313" key="18">
    <source>
        <dbReference type="EMBL" id="CRH07514.1"/>
    </source>
</evidence>
<feature type="site" description="Important for activity" evidence="9 13">
    <location>
        <position position="99"/>
    </location>
</feature>
<evidence type="ECO:0000256" key="4">
    <source>
        <dbReference type="ARBA" id="ARBA00022857"/>
    </source>
</evidence>
<feature type="binding site" evidence="9 11">
    <location>
        <position position="109"/>
    </location>
    <ligand>
        <name>substrate</name>
    </ligand>
</feature>
<comment type="function">
    <text evidence="9">Catalyzes the NADPH-dependent reduction of glutamyl-tRNA(Glu) to glutamate 1-semialdehyde (GSA).</text>
</comment>
<protein>
    <recommendedName>
        <fullName evidence="8 9">Glutamyl-tRNA reductase</fullName>
        <shortName evidence="9">GluTR</shortName>
        <ecNumber evidence="3 9">1.2.1.70</ecNumber>
    </recommendedName>
</protein>
<comment type="subunit">
    <text evidence="9">Homodimer.</text>
</comment>
<feature type="binding site" evidence="9 11">
    <location>
        <begin position="49"/>
        <end position="52"/>
    </location>
    <ligand>
        <name>substrate</name>
    </ligand>
</feature>
<dbReference type="NCBIfam" id="TIGR01035">
    <property type="entry name" value="hemA"/>
    <property type="match status" value="1"/>
</dbReference>
<dbReference type="InterPro" id="IPR006151">
    <property type="entry name" value="Shikm_DH/Glu-tRNA_Rdtase"/>
</dbReference>
<sequence length="421" mass="46629">MKIVVVGLNHNSAPVALREKVAFSGDQLPEDLRTLTSLDAVAEGTILSTCNRVEIYLASRDPDTAAAQTSQWIAESHALDPSDLFPHLYIKSESSAVEHGFRVAASLDSMVMGEPQILGQMKQAYQQSVANECSGLVLHRFFQHAFLTAKRVRSETSIAESSVSVASAAVELAKRIFGELNGHTCLLIGAGEMCELAATHLVANGVEEVLVTNRTFERAVSLAEKFNGHAFPLDQLEENLHRADIIISSTGSTVYMVNPEMVETALKERLQRPMFFIDIAVPRDLDPEIGQVDSAFLYNMDDLSQLVESNRQDRALAADEAQEIVSTEVPAFTNWLGTLDVVPTIKALRQRAEGLRDEVVQKHLSGWELTDHDRKKVENLARQLVNKMLHDPTERLRALSAEQEGDLYIDAARRLYKLDEP</sequence>
<dbReference type="PANTHER" id="PTHR43013:SF1">
    <property type="entry name" value="GLUTAMYL-TRNA REDUCTASE"/>
    <property type="match status" value="1"/>
</dbReference>
<dbReference type="InterPro" id="IPR036453">
    <property type="entry name" value="GluRdtase_dimer_dom_sf"/>
</dbReference>
<comment type="catalytic activity">
    <reaction evidence="7 9 14">
        <text>(S)-4-amino-5-oxopentanoate + tRNA(Glu) + NADP(+) = L-glutamyl-tRNA(Glu) + NADPH + H(+)</text>
        <dbReference type="Rhea" id="RHEA:12344"/>
        <dbReference type="Rhea" id="RHEA-COMP:9663"/>
        <dbReference type="Rhea" id="RHEA-COMP:9680"/>
        <dbReference type="ChEBI" id="CHEBI:15378"/>
        <dbReference type="ChEBI" id="CHEBI:57501"/>
        <dbReference type="ChEBI" id="CHEBI:57783"/>
        <dbReference type="ChEBI" id="CHEBI:58349"/>
        <dbReference type="ChEBI" id="CHEBI:78442"/>
        <dbReference type="ChEBI" id="CHEBI:78520"/>
        <dbReference type="EC" id="1.2.1.70"/>
    </reaction>
</comment>
<evidence type="ECO:0000256" key="13">
    <source>
        <dbReference type="PIRSR" id="PIRSR000445-4"/>
    </source>
</evidence>
<keyword evidence="5 9" id="KW-0560">Oxidoreductase</keyword>
<dbReference type="PANTHER" id="PTHR43013">
    <property type="entry name" value="GLUTAMYL-TRNA REDUCTASE"/>
    <property type="match status" value="1"/>
</dbReference>
<dbReference type="GO" id="GO:0008883">
    <property type="term" value="F:glutamyl-tRNA reductase activity"/>
    <property type="evidence" value="ECO:0007669"/>
    <property type="project" value="UniProtKB-UniRule"/>
</dbReference>
<dbReference type="FunFam" id="3.30.460.30:FF:000001">
    <property type="entry name" value="Glutamyl-tRNA reductase"/>
    <property type="match status" value="1"/>
</dbReference>
<organism evidence="18">
    <name type="scientific">Magnetococcus massalia (strain MO-1)</name>
    <dbReference type="NCBI Taxonomy" id="451514"/>
    <lineage>
        <taxon>Bacteria</taxon>
        <taxon>Pseudomonadati</taxon>
        <taxon>Pseudomonadota</taxon>
        <taxon>Magnetococcia</taxon>
        <taxon>Magnetococcales</taxon>
        <taxon>Magnetococcaceae</taxon>
        <taxon>Magnetococcus</taxon>
    </lineage>
</organism>
<dbReference type="SUPFAM" id="SSF69742">
    <property type="entry name" value="Glutamyl tRNA-reductase catalytic, N-terminal domain"/>
    <property type="match status" value="1"/>
</dbReference>
<evidence type="ECO:0000256" key="14">
    <source>
        <dbReference type="RuleBase" id="RU000584"/>
    </source>
</evidence>
<dbReference type="AlphaFoldDB" id="A0A1S7LN05"/>
<dbReference type="GO" id="GO:0019353">
    <property type="term" value="P:protoporphyrinogen IX biosynthetic process from glutamate"/>
    <property type="evidence" value="ECO:0007669"/>
    <property type="project" value="TreeGrafter"/>
</dbReference>
<comment type="similarity">
    <text evidence="2 9 14">Belongs to the glutamyl-tRNA reductase family.</text>
</comment>
<comment type="pathway">
    <text evidence="1 9 14">Porphyrin-containing compound metabolism; protoporphyrin-IX biosynthesis; 5-aminolevulinate from L-glutamyl-tRNA(Glu): step 1/2.</text>
</comment>
<keyword evidence="6 9" id="KW-0627">Porphyrin biosynthesis</keyword>
<evidence type="ECO:0000256" key="5">
    <source>
        <dbReference type="ARBA" id="ARBA00023002"/>
    </source>
</evidence>